<feature type="domain" description="HAMP" evidence="14">
    <location>
        <begin position="216"/>
        <end position="268"/>
    </location>
</feature>
<dbReference type="Pfam" id="PF00672">
    <property type="entry name" value="HAMP"/>
    <property type="match status" value="1"/>
</dbReference>
<keyword evidence="6 12" id="KW-0812">Transmembrane</keyword>
<keyword evidence="5" id="KW-0997">Cell inner membrane</keyword>
<dbReference type="KEGG" id="psi:S70_18135"/>
<dbReference type="Gene3D" id="1.20.120.30">
    <property type="entry name" value="Aspartate receptor, ligand-binding domain"/>
    <property type="match status" value="1"/>
</dbReference>
<reference evidence="15 16" key="1">
    <citation type="journal article" date="2012" name="J. Bacteriol.">
        <title>Complete Genome Sequence of Providencia stuartii Clinical Isolate MRSN 2154.</title>
        <authorList>
            <person name="Clifford R.J."/>
            <person name="Hang J."/>
            <person name="Riley M.C."/>
            <person name="Onmus-Leone F."/>
            <person name="Kuschner R.A."/>
            <person name="Lesho E.P."/>
            <person name="Waterman P.E."/>
        </authorList>
    </citation>
    <scope>NUCLEOTIDE SEQUENCE [LARGE SCALE GENOMIC DNA]</scope>
    <source>
        <strain evidence="15 16">MRSN 2154</strain>
    </source>
</reference>
<feature type="transmembrane region" description="Helical" evidence="12">
    <location>
        <begin position="7"/>
        <end position="30"/>
    </location>
</feature>
<evidence type="ECO:0000259" key="14">
    <source>
        <dbReference type="PROSITE" id="PS50885"/>
    </source>
</evidence>
<accession>A0A140SSU2</accession>
<keyword evidence="4" id="KW-0145">Chemotaxis</keyword>
<evidence type="ECO:0000259" key="13">
    <source>
        <dbReference type="PROSITE" id="PS50111"/>
    </source>
</evidence>
<organism evidence="15 16">
    <name type="scientific">Providencia stuartii (strain MRSN 2154)</name>
    <dbReference type="NCBI Taxonomy" id="1157951"/>
    <lineage>
        <taxon>Bacteria</taxon>
        <taxon>Pseudomonadati</taxon>
        <taxon>Pseudomonadota</taxon>
        <taxon>Gammaproteobacteria</taxon>
        <taxon>Enterobacterales</taxon>
        <taxon>Morganellaceae</taxon>
        <taxon>Providencia</taxon>
    </lineage>
</organism>
<dbReference type="PANTHER" id="PTHR43531:SF14">
    <property type="entry name" value="METHYL-ACCEPTING CHEMOTAXIS PROTEIN I-RELATED"/>
    <property type="match status" value="1"/>
</dbReference>
<keyword evidence="9 11" id="KW-0807">Transducer</keyword>
<dbReference type="PANTHER" id="PTHR43531">
    <property type="entry name" value="PROTEIN ICFG"/>
    <property type="match status" value="1"/>
</dbReference>
<evidence type="ECO:0000313" key="15">
    <source>
        <dbReference type="EMBL" id="AFH95433.1"/>
    </source>
</evidence>
<keyword evidence="2" id="KW-1003">Cell membrane</keyword>
<comment type="similarity">
    <text evidence="10">Belongs to the methyl-accepting chemotaxis (MCP) protein family.</text>
</comment>
<dbReference type="AlphaFoldDB" id="A0A140SSU2"/>
<reference evidence="16" key="2">
    <citation type="submission" date="2012-04" db="EMBL/GenBank/DDBJ databases">
        <title>Complete genome sequence of Providencia stuartii clinical isolate MRSN 2154.</title>
        <authorList>
            <person name="Clifford R.J."/>
            <person name="Hang J."/>
            <person name="Riley M.C."/>
            <person name="Onmus-Leone F."/>
            <person name="Kuschner R.A."/>
            <person name="Lesho E.P."/>
            <person name="Waterman P.E."/>
        </authorList>
    </citation>
    <scope>NUCLEOTIDE SEQUENCE [LARGE SCALE GENOMIC DNA]</scope>
    <source>
        <strain evidence="16">MRSN 2154</strain>
    </source>
</reference>
<dbReference type="SMART" id="SM00283">
    <property type="entry name" value="MA"/>
    <property type="match status" value="1"/>
</dbReference>
<evidence type="ECO:0000256" key="5">
    <source>
        <dbReference type="ARBA" id="ARBA00022519"/>
    </source>
</evidence>
<protein>
    <submittedName>
        <fullName evidence="15">Methyl-accepting chemotaxis protein I, serine sensor receptor</fullName>
    </submittedName>
</protein>
<evidence type="ECO:0000256" key="7">
    <source>
        <dbReference type="ARBA" id="ARBA00022989"/>
    </source>
</evidence>
<dbReference type="CDD" id="cd19407">
    <property type="entry name" value="Tar_Tsr_sensor"/>
    <property type="match status" value="1"/>
</dbReference>
<gene>
    <name evidence="15" type="ordered locus">S70_18135</name>
</gene>
<evidence type="ECO:0000256" key="10">
    <source>
        <dbReference type="ARBA" id="ARBA00029447"/>
    </source>
</evidence>
<dbReference type="InterPro" id="IPR003122">
    <property type="entry name" value="Tar_rcpt_lig-bd"/>
</dbReference>
<dbReference type="SUPFAM" id="SSF58104">
    <property type="entry name" value="Methyl-accepting chemotaxis protein (MCP) signaling domain"/>
    <property type="match status" value="1"/>
</dbReference>
<evidence type="ECO:0000256" key="6">
    <source>
        <dbReference type="ARBA" id="ARBA00022692"/>
    </source>
</evidence>
<evidence type="ECO:0000256" key="2">
    <source>
        <dbReference type="ARBA" id="ARBA00022475"/>
    </source>
</evidence>
<dbReference type="GO" id="GO:0007165">
    <property type="term" value="P:signal transduction"/>
    <property type="evidence" value="ECO:0007669"/>
    <property type="project" value="UniProtKB-KW"/>
</dbReference>
<dbReference type="PROSITE" id="PS50111">
    <property type="entry name" value="CHEMOTAXIS_TRANSDUC_2"/>
    <property type="match status" value="1"/>
</dbReference>
<dbReference type="GO" id="GO:0006935">
    <property type="term" value="P:chemotaxis"/>
    <property type="evidence" value="ECO:0007669"/>
    <property type="project" value="UniProtKB-KW"/>
</dbReference>
<name>A0A140SSU2_PROSM</name>
<dbReference type="InterPro" id="IPR003660">
    <property type="entry name" value="HAMP_dom"/>
</dbReference>
<sequence>MHSRIKIVSGLLSVIVIFILLQLISSGLMFNKLGDNSDSIKYLNSLQRQRQVLTESWVNLLQARSNLNRSVNAFLLEGRTYQDDASAEDLIKAAERNFKAADAAYQRYINLMAETSHDKTKFEQLFSTYETYRDALIQLGKYAQKGQLDEFYAHRTSGYQIKFEEQFNAYFADISEDFQSEVKRAEANYRESLYMIIVLSIVLALIGFFSYRYVRKGIIEPLRALIQRITTFAAGDLTPSVDTKATNEIGELARGVEHMQKELINTVRGVRDGSETIYQGTSEIAAGNNDLSARTQQQVACLEETAASMSELTATVKQNTEYAHQASEYASQASAIAKEGGKVVSNVVNTMLNIAESSQKISDITAVIDSIAFQTNILALNAAVEAARAGEHGRGFAVVADEVRNLAQRSANAAKEIKALIEDSVSRTDTGARQAEDAGETMTKIVESVTRVTDIMSHIALASDEQSKGISQVSIAVEEMDKVTQQNASLVEQSAVAANVLEEQVAKLAQLISIFRLPAMKQKELQTTEPAARTISNVVKTPDLNKISSKNHQDDDNWETF</sequence>
<keyword evidence="15" id="KW-0675">Receptor</keyword>
<feature type="domain" description="Methyl-accepting transducer" evidence="13">
    <location>
        <begin position="273"/>
        <end position="502"/>
    </location>
</feature>
<evidence type="ECO:0000313" key="16">
    <source>
        <dbReference type="Proteomes" id="UP000005012"/>
    </source>
</evidence>
<dbReference type="PROSITE" id="PS50885">
    <property type="entry name" value="HAMP"/>
    <property type="match status" value="1"/>
</dbReference>
<dbReference type="EMBL" id="CP003488">
    <property type="protein sequence ID" value="AFH95433.1"/>
    <property type="molecule type" value="Genomic_DNA"/>
</dbReference>
<evidence type="ECO:0000256" key="9">
    <source>
        <dbReference type="ARBA" id="ARBA00023224"/>
    </source>
</evidence>
<dbReference type="CDD" id="cd11386">
    <property type="entry name" value="MCP_signal"/>
    <property type="match status" value="1"/>
</dbReference>
<proteinExistence type="inferred from homology"/>
<keyword evidence="3" id="KW-0488">Methylation</keyword>
<dbReference type="Gene3D" id="1.10.287.950">
    <property type="entry name" value="Methyl-accepting chemotaxis protein"/>
    <property type="match status" value="1"/>
</dbReference>
<dbReference type="HOGENOM" id="CLU_000445_107_16_6"/>
<dbReference type="FunFam" id="1.10.287.950:FF:000001">
    <property type="entry name" value="Methyl-accepting chemotaxis sensory transducer"/>
    <property type="match status" value="1"/>
</dbReference>
<dbReference type="InterPro" id="IPR004090">
    <property type="entry name" value="Chemotax_Me-accpt_rcpt"/>
</dbReference>
<keyword evidence="7 12" id="KW-1133">Transmembrane helix</keyword>
<dbReference type="CDD" id="cd06225">
    <property type="entry name" value="HAMP"/>
    <property type="match status" value="1"/>
</dbReference>
<dbReference type="Pfam" id="PF00015">
    <property type="entry name" value="MCPsignal"/>
    <property type="match status" value="1"/>
</dbReference>
<evidence type="ECO:0000256" key="3">
    <source>
        <dbReference type="ARBA" id="ARBA00022481"/>
    </source>
</evidence>
<evidence type="ECO:0000256" key="8">
    <source>
        <dbReference type="ARBA" id="ARBA00023136"/>
    </source>
</evidence>
<evidence type="ECO:0000256" key="12">
    <source>
        <dbReference type="SAM" id="Phobius"/>
    </source>
</evidence>
<dbReference type="SMART" id="SM00304">
    <property type="entry name" value="HAMP"/>
    <property type="match status" value="1"/>
</dbReference>
<dbReference type="SUPFAM" id="SSF47170">
    <property type="entry name" value="Aspartate receptor, ligand-binding domain"/>
    <property type="match status" value="1"/>
</dbReference>
<dbReference type="InterPro" id="IPR051310">
    <property type="entry name" value="MCP_chemotaxis"/>
</dbReference>
<dbReference type="GeneID" id="93519844"/>
<dbReference type="Proteomes" id="UP000005012">
    <property type="component" value="Chromosome"/>
</dbReference>
<dbReference type="SMART" id="SM00319">
    <property type="entry name" value="TarH"/>
    <property type="match status" value="1"/>
</dbReference>
<comment type="subcellular location">
    <subcellularLocation>
        <location evidence="1">Cell inner membrane</location>
        <topology evidence="1">Multi-pass membrane protein</topology>
    </subcellularLocation>
</comment>
<evidence type="ECO:0000256" key="1">
    <source>
        <dbReference type="ARBA" id="ARBA00004429"/>
    </source>
</evidence>
<dbReference type="InterPro" id="IPR004089">
    <property type="entry name" value="MCPsignal_dom"/>
</dbReference>
<evidence type="ECO:0000256" key="4">
    <source>
        <dbReference type="ARBA" id="ARBA00022500"/>
    </source>
</evidence>
<dbReference type="PATRIC" id="fig|1157951.4.peg.3635"/>
<keyword evidence="8 12" id="KW-0472">Membrane</keyword>
<dbReference type="Pfam" id="PF02203">
    <property type="entry name" value="TarH"/>
    <property type="match status" value="1"/>
</dbReference>
<feature type="transmembrane region" description="Helical" evidence="12">
    <location>
        <begin position="193"/>
        <end position="214"/>
    </location>
</feature>
<dbReference type="GO" id="GO:0004888">
    <property type="term" value="F:transmembrane signaling receptor activity"/>
    <property type="evidence" value="ECO:0007669"/>
    <property type="project" value="InterPro"/>
</dbReference>
<dbReference type="GO" id="GO:0005886">
    <property type="term" value="C:plasma membrane"/>
    <property type="evidence" value="ECO:0007669"/>
    <property type="project" value="UniProtKB-SubCell"/>
</dbReference>
<dbReference type="OrthoDB" id="9765776at2"/>
<dbReference type="InterPro" id="IPR035440">
    <property type="entry name" value="4HB_MCP_dom_sf"/>
</dbReference>
<dbReference type="PRINTS" id="PR00260">
    <property type="entry name" value="CHEMTRNSDUCR"/>
</dbReference>
<dbReference type="RefSeq" id="WP_014658052.1">
    <property type="nucleotide sequence ID" value="NC_017731.1"/>
</dbReference>
<evidence type="ECO:0000256" key="11">
    <source>
        <dbReference type="PROSITE-ProRule" id="PRU00284"/>
    </source>
</evidence>